<evidence type="ECO:0008006" key="3">
    <source>
        <dbReference type="Google" id="ProtNLM"/>
    </source>
</evidence>
<dbReference type="EMBL" id="LT629689">
    <property type="protein sequence ID" value="SDG29901.1"/>
    <property type="molecule type" value="Genomic_DNA"/>
</dbReference>
<reference evidence="1 2" key="1">
    <citation type="submission" date="2016-10" db="EMBL/GenBank/DDBJ databases">
        <authorList>
            <person name="Varghese N."/>
            <person name="Submissions S."/>
        </authorList>
    </citation>
    <scope>NUCLEOTIDE SEQUENCE [LARGE SCALE GENOMIC DNA]</scope>
    <source>
        <strain evidence="1 2">DSM 17835</strain>
    </source>
</reference>
<evidence type="ECO:0000313" key="1">
    <source>
        <dbReference type="EMBL" id="SDG29901.1"/>
    </source>
</evidence>
<protein>
    <recommendedName>
        <fullName evidence="3">HPr kinase/phosphorylase</fullName>
    </recommendedName>
</protein>
<dbReference type="InterPro" id="IPR027417">
    <property type="entry name" value="P-loop_NTPase"/>
</dbReference>
<organism evidence="1 2">
    <name type="scientific">Pseudomonas extremaustralis</name>
    <dbReference type="NCBI Taxonomy" id="359110"/>
    <lineage>
        <taxon>Bacteria</taxon>
        <taxon>Pseudomonadati</taxon>
        <taxon>Pseudomonadota</taxon>
        <taxon>Gammaproteobacteria</taxon>
        <taxon>Pseudomonadales</taxon>
        <taxon>Pseudomonadaceae</taxon>
        <taxon>Pseudomonas</taxon>
    </lineage>
</organism>
<proteinExistence type="predicted"/>
<evidence type="ECO:0000313" key="2">
    <source>
        <dbReference type="Proteomes" id="UP000182858"/>
    </source>
</evidence>
<gene>
    <name evidence="1" type="ORF">SAMN05216591_5579</name>
</gene>
<name>A0ABY0NY70_9PSED</name>
<accession>A0ABY0NY70</accession>
<sequence length="331" mass="36084">MFALCGSKIRCHSMYDDYYLCGWRVRSDLPLPELLPWTGDLQAPIDLHIELGAVEARLPDPSYEGPVLQMGADGTCRFAIESVATYRIAHDGRTIRVQPSLSADLPAVRTFLFGTVFAIVCQRRTVLPLHACCVKLPSPQGDVAVAFTAPSGTGKSTLASAFMRRGYPILADDVTVISLDQERGAIALPTFPRVKLWQDAMSQFGHGMDDAERVRHGMDKFSVGLGAEHFAGGTPLRLAALYHLERVEDAKHAGQEEVAGLLASVRFSKALYQERILMTVASGKGAHFSLVTRLAAGIARHVLVRQLSGFEHLDELVQRTVAFHAGMSSQA</sequence>
<keyword evidence="2" id="KW-1185">Reference proteome</keyword>
<dbReference type="Proteomes" id="UP000182858">
    <property type="component" value="Chromosome I"/>
</dbReference>
<dbReference type="SUPFAM" id="SSF53795">
    <property type="entry name" value="PEP carboxykinase-like"/>
    <property type="match status" value="1"/>
</dbReference>
<dbReference type="Gene3D" id="3.40.50.300">
    <property type="entry name" value="P-loop containing nucleotide triphosphate hydrolases"/>
    <property type="match status" value="1"/>
</dbReference>